<organism evidence="2 3">
    <name type="scientific">Spodoptera exigua</name>
    <name type="common">Beet armyworm</name>
    <name type="synonym">Noctua fulgens</name>
    <dbReference type="NCBI Taxonomy" id="7107"/>
    <lineage>
        <taxon>Eukaryota</taxon>
        <taxon>Metazoa</taxon>
        <taxon>Ecdysozoa</taxon>
        <taxon>Arthropoda</taxon>
        <taxon>Hexapoda</taxon>
        <taxon>Insecta</taxon>
        <taxon>Pterygota</taxon>
        <taxon>Neoptera</taxon>
        <taxon>Endopterygota</taxon>
        <taxon>Lepidoptera</taxon>
        <taxon>Glossata</taxon>
        <taxon>Ditrysia</taxon>
        <taxon>Noctuoidea</taxon>
        <taxon>Noctuidae</taxon>
        <taxon>Amphipyrinae</taxon>
        <taxon>Spodoptera</taxon>
    </lineage>
</organism>
<feature type="domain" description="Kazal-like" evidence="1">
    <location>
        <begin position="16"/>
        <end position="75"/>
    </location>
</feature>
<dbReference type="Gene3D" id="3.30.60.30">
    <property type="match status" value="2"/>
</dbReference>
<feature type="non-terminal residue" evidence="2">
    <location>
        <position position="1"/>
    </location>
</feature>
<dbReference type="CDD" id="cd00104">
    <property type="entry name" value="KAZAL_FS"/>
    <property type="match status" value="1"/>
</dbReference>
<evidence type="ECO:0000259" key="1">
    <source>
        <dbReference type="PROSITE" id="PS51465"/>
    </source>
</evidence>
<dbReference type="SUPFAM" id="SSF100895">
    <property type="entry name" value="Kazal-type serine protease inhibitors"/>
    <property type="match status" value="1"/>
</dbReference>
<evidence type="ECO:0000313" key="3">
    <source>
        <dbReference type="Proteomes" id="UP000648187"/>
    </source>
</evidence>
<dbReference type="Pfam" id="PF07648">
    <property type="entry name" value="Kazal_2"/>
    <property type="match status" value="2"/>
</dbReference>
<dbReference type="Proteomes" id="UP000648187">
    <property type="component" value="Unassembled WGS sequence"/>
</dbReference>
<dbReference type="InterPro" id="IPR002350">
    <property type="entry name" value="Kazal_dom"/>
</dbReference>
<proteinExistence type="predicted"/>
<dbReference type="EMBL" id="JACKWZ010000006">
    <property type="protein sequence ID" value="KAF9423876.1"/>
    <property type="molecule type" value="Genomic_DNA"/>
</dbReference>
<protein>
    <recommendedName>
        <fullName evidence="1">Kazal-like domain-containing protein</fullName>
    </recommendedName>
</protein>
<keyword evidence="3" id="KW-1185">Reference proteome</keyword>
<dbReference type="InterPro" id="IPR036058">
    <property type="entry name" value="Kazal_dom_sf"/>
</dbReference>
<gene>
    <name evidence="2" type="ORF">HW555_000934</name>
</gene>
<accession>A0A835GSI5</accession>
<dbReference type="PROSITE" id="PS51465">
    <property type="entry name" value="KAZAL_2"/>
    <property type="match status" value="1"/>
</dbReference>
<sequence length="263" mass="30227">MEHCISSEGNTIIEQNKFVNDCPDCSELPQDPVCGIRPDGKGFRVRTFQSECELEKYNCEVKENFTITDYFICSNNPNAEGKNEEHKKEELEIMLETNEDSVNETNIDRELPTMLKEDDVNNTNAFKNVVIVRGSVLNGRNINKSIANFFKSTLNQGIPIRSVLPGYNESTRKRMIKIFGPVKLYEPRVVKPKIVHEDYYHQPTLSSCFHKCPTKCPDIYNPVCARHGLQSRQPSVMFLNHCYMDVAQCKVFWEDKTETARSS</sequence>
<comment type="caution">
    <text evidence="2">The sequence shown here is derived from an EMBL/GenBank/DDBJ whole genome shotgun (WGS) entry which is preliminary data.</text>
</comment>
<evidence type="ECO:0000313" key="2">
    <source>
        <dbReference type="EMBL" id="KAF9423876.1"/>
    </source>
</evidence>
<dbReference type="AlphaFoldDB" id="A0A835GSI5"/>
<name>A0A835GSI5_SPOEX</name>
<reference evidence="2" key="1">
    <citation type="submission" date="2020-08" db="EMBL/GenBank/DDBJ databases">
        <title>Spodoptera exigua strain:BAW_Kor-Di-RS1 Genome sequencing and assembly.</title>
        <authorList>
            <person name="Kim J."/>
            <person name="Nam H.Y."/>
            <person name="Kwon M."/>
            <person name="Choi J.H."/>
            <person name="Cho S.R."/>
            <person name="Kim G.-H."/>
        </authorList>
    </citation>
    <scope>NUCLEOTIDE SEQUENCE</scope>
    <source>
        <strain evidence="2">BAW_Kor-Di-RS1</strain>
        <tissue evidence="2">Whole-body</tissue>
    </source>
</reference>